<dbReference type="UniPathway" id="UPA00196"/>
<evidence type="ECO:0000256" key="9">
    <source>
        <dbReference type="ARBA" id="ARBA00022824"/>
    </source>
</evidence>
<dbReference type="GO" id="GO:0004376">
    <property type="term" value="F:GPI mannosyltransferase activity"/>
    <property type="evidence" value="ECO:0007669"/>
    <property type="project" value="InterPro"/>
</dbReference>
<dbReference type="Proteomes" id="UP000186040">
    <property type="component" value="Unassembled WGS sequence"/>
</dbReference>
<feature type="transmembrane region" description="Helical" evidence="14">
    <location>
        <begin position="355"/>
        <end position="371"/>
    </location>
</feature>
<comment type="similarity">
    <text evidence="12">Belongs to the glycosyltransferase 87 family.</text>
</comment>
<feature type="transmembrane region" description="Helical" evidence="14">
    <location>
        <begin position="331"/>
        <end position="349"/>
    </location>
</feature>
<evidence type="ECO:0000256" key="11">
    <source>
        <dbReference type="ARBA" id="ARBA00023136"/>
    </source>
</evidence>
<reference evidence="15 16" key="1">
    <citation type="submission" date="2016-10" db="EMBL/GenBank/DDBJ databases">
        <title>The Draft Genome Sequence of Actinokineospora bangkokensis 44EHWT reveals the biosynthetic pathway of antifungal compounds Thailandins with unusual extender unit butylmalonyl-CoA.</title>
        <authorList>
            <person name="Greule A."/>
            <person name="Intra B."/>
            <person name="Flemming S."/>
            <person name="Rommel M.G."/>
            <person name="Panbangred W."/>
            <person name="Bechthold A."/>
        </authorList>
    </citation>
    <scope>NUCLEOTIDE SEQUENCE [LARGE SCALE GENOMIC DNA]</scope>
    <source>
        <strain evidence="15 16">44EHW</strain>
    </source>
</reference>
<dbReference type="EMBL" id="MKQR01000028">
    <property type="protein sequence ID" value="OLR89681.1"/>
    <property type="molecule type" value="Genomic_DNA"/>
</dbReference>
<keyword evidence="11 14" id="KW-0472">Membrane</keyword>
<name>A0A1Q9LCC4_9PSEU</name>
<feature type="transmembrane region" description="Helical" evidence="14">
    <location>
        <begin position="159"/>
        <end position="182"/>
    </location>
</feature>
<dbReference type="STRING" id="1193682.BJP25_01185"/>
<dbReference type="InterPro" id="IPR018584">
    <property type="entry name" value="GT87"/>
</dbReference>
<dbReference type="GO" id="GO:0005886">
    <property type="term" value="C:plasma membrane"/>
    <property type="evidence" value="ECO:0007669"/>
    <property type="project" value="UniProtKB-SubCell"/>
</dbReference>
<feature type="compositionally biased region" description="Pro residues" evidence="13">
    <location>
        <begin position="15"/>
        <end position="28"/>
    </location>
</feature>
<evidence type="ECO:0000256" key="14">
    <source>
        <dbReference type="SAM" id="Phobius"/>
    </source>
</evidence>
<evidence type="ECO:0000256" key="2">
    <source>
        <dbReference type="ARBA" id="ARBA00004651"/>
    </source>
</evidence>
<evidence type="ECO:0000313" key="15">
    <source>
        <dbReference type="EMBL" id="OLR89681.1"/>
    </source>
</evidence>
<keyword evidence="4" id="KW-1003">Cell membrane</keyword>
<feature type="transmembrane region" description="Helical" evidence="14">
    <location>
        <begin position="119"/>
        <end position="147"/>
    </location>
</feature>
<proteinExistence type="inferred from homology"/>
<keyword evidence="6" id="KW-0328">Glycosyltransferase</keyword>
<feature type="compositionally biased region" description="Low complexity" evidence="13">
    <location>
        <begin position="1"/>
        <end position="14"/>
    </location>
</feature>
<keyword evidence="8 14" id="KW-0812">Transmembrane</keyword>
<keyword evidence="9" id="KW-0256">Endoplasmic reticulum</keyword>
<comment type="caution">
    <text evidence="15">The sequence shown here is derived from an EMBL/GenBank/DDBJ whole genome shotgun (WGS) entry which is preliminary data.</text>
</comment>
<feature type="transmembrane region" description="Helical" evidence="14">
    <location>
        <begin position="38"/>
        <end position="60"/>
    </location>
</feature>
<dbReference type="GO" id="GO:0000009">
    <property type="term" value="F:alpha-1,6-mannosyltransferase activity"/>
    <property type="evidence" value="ECO:0007669"/>
    <property type="project" value="InterPro"/>
</dbReference>
<keyword evidence="16" id="KW-1185">Reference proteome</keyword>
<evidence type="ECO:0000256" key="12">
    <source>
        <dbReference type="ARBA" id="ARBA00024033"/>
    </source>
</evidence>
<accession>A0A1Q9LCC4</accession>
<keyword evidence="7" id="KW-0808">Transferase</keyword>
<dbReference type="GO" id="GO:0006506">
    <property type="term" value="P:GPI anchor biosynthetic process"/>
    <property type="evidence" value="ECO:0007669"/>
    <property type="project" value="UniProtKB-UniPathway"/>
</dbReference>
<dbReference type="AlphaFoldDB" id="A0A1Q9LCC4"/>
<evidence type="ECO:0000256" key="7">
    <source>
        <dbReference type="ARBA" id="ARBA00022679"/>
    </source>
</evidence>
<feature type="region of interest" description="Disordered" evidence="13">
    <location>
        <begin position="1"/>
        <end position="28"/>
    </location>
</feature>
<dbReference type="InterPro" id="IPR007315">
    <property type="entry name" value="PIG-V/Gpi18"/>
</dbReference>
<protein>
    <recommendedName>
        <fullName evidence="17">Glycosyltransferase RgtA/B/C/D-like domain-containing protein</fullName>
    </recommendedName>
</protein>
<comment type="subcellular location">
    <subcellularLocation>
        <location evidence="2">Cell membrane</location>
        <topology evidence="2">Multi-pass membrane protein</topology>
    </subcellularLocation>
    <subcellularLocation>
        <location evidence="1">Endoplasmic reticulum membrane</location>
        <topology evidence="1">Multi-pass membrane protein</topology>
    </subcellularLocation>
</comment>
<evidence type="ECO:0000256" key="13">
    <source>
        <dbReference type="SAM" id="MobiDB-lite"/>
    </source>
</evidence>
<evidence type="ECO:0000256" key="6">
    <source>
        <dbReference type="ARBA" id="ARBA00022676"/>
    </source>
</evidence>
<evidence type="ECO:0000256" key="5">
    <source>
        <dbReference type="ARBA" id="ARBA00022502"/>
    </source>
</evidence>
<evidence type="ECO:0000313" key="16">
    <source>
        <dbReference type="Proteomes" id="UP000186040"/>
    </source>
</evidence>
<comment type="pathway">
    <text evidence="3">Glycolipid biosynthesis; glycosylphosphatidylinositol-anchor biosynthesis.</text>
</comment>
<evidence type="ECO:0000256" key="10">
    <source>
        <dbReference type="ARBA" id="ARBA00022989"/>
    </source>
</evidence>
<keyword evidence="5" id="KW-0337">GPI-anchor biosynthesis</keyword>
<feature type="transmembrane region" description="Helical" evidence="14">
    <location>
        <begin position="306"/>
        <end position="324"/>
    </location>
</feature>
<feature type="transmembrane region" description="Helical" evidence="14">
    <location>
        <begin position="378"/>
        <end position="403"/>
    </location>
</feature>
<evidence type="ECO:0000256" key="4">
    <source>
        <dbReference type="ARBA" id="ARBA00022475"/>
    </source>
</evidence>
<dbReference type="PANTHER" id="PTHR12468:SF2">
    <property type="entry name" value="GPI MANNOSYLTRANSFERASE 2"/>
    <property type="match status" value="1"/>
</dbReference>
<feature type="transmembrane region" description="Helical" evidence="14">
    <location>
        <begin position="244"/>
        <end position="262"/>
    </location>
</feature>
<dbReference type="RefSeq" id="WP_075977890.1">
    <property type="nucleotide sequence ID" value="NZ_MKQR01000028.1"/>
</dbReference>
<organism evidence="15 16">
    <name type="scientific">Actinokineospora bangkokensis</name>
    <dbReference type="NCBI Taxonomy" id="1193682"/>
    <lineage>
        <taxon>Bacteria</taxon>
        <taxon>Bacillati</taxon>
        <taxon>Actinomycetota</taxon>
        <taxon>Actinomycetes</taxon>
        <taxon>Pseudonocardiales</taxon>
        <taxon>Pseudonocardiaceae</taxon>
        <taxon>Actinokineospora</taxon>
    </lineage>
</organism>
<evidence type="ECO:0008006" key="17">
    <source>
        <dbReference type="Google" id="ProtNLM"/>
    </source>
</evidence>
<keyword evidence="10 14" id="KW-1133">Transmembrane helix</keyword>
<evidence type="ECO:0000256" key="3">
    <source>
        <dbReference type="ARBA" id="ARBA00004687"/>
    </source>
</evidence>
<dbReference type="Pfam" id="PF09594">
    <property type="entry name" value="GT87"/>
    <property type="match status" value="1"/>
</dbReference>
<evidence type="ECO:0000256" key="8">
    <source>
        <dbReference type="ARBA" id="ARBA00022692"/>
    </source>
</evidence>
<sequence length="404" mass="42081">MSATDVTSSAADSDPGPPTPPDPVAPPRSPVWSRVSHLVLPAVVYLGVRQVGLLFLAWLADREGSRVSDALRSWDGEWFLAIARGGYGGVPANLVDAYGRHNAETALAFFPGYPAVVGLFTAAGLPAVASALAVSVVSGVACAYALARLGERVRGGSRRAGLVLVALFAGSPMAVSLSMTYSEALFCALAAWSLVFTLERRWVPAGLLCAVAGLVRTTGAALVLAVGLAALVAVLARRDGWRPWLGGVLAPLGLLGYLGWVATRTGSLTGWFDLQERGWDSHFDWGRATVAFAADRLADGRSVMEVGTVAVVVLALVLVGVAVRSGLEWPLLVYGVAVLVMDVGANGMMASKARLLVPAFTLLVPVALALARRRASTALLVLAGFTLVGSWFGAYALTAWGYAI</sequence>
<gene>
    <name evidence="15" type="ORF">BJP25_01185</name>
</gene>
<feature type="transmembrane region" description="Helical" evidence="14">
    <location>
        <begin position="202"/>
        <end position="232"/>
    </location>
</feature>
<dbReference type="PANTHER" id="PTHR12468">
    <property type="entry name" value="GPI MANNOSYLTRANSFERASE 2"/>
    <property type="match status" value="1"/>
</dbReference>
<evidence type="ECO:0000256" key="1">
    <source>
        <dbReference type="ARBA" id="ARBA00004477"/>
    </source>
</evidence>